<dbReference type="PROSITE" id="PS50846">
    <property type="entry name" value="HMA_2"/>
    <property type="match status" value="1"/>
</dbReference>
<evidence type="ECO:0000259" key="2">
    <source>
        <dbReference type="PROSITE" id="PS50846"/>
    </source>
</evidence>
<comment type="caution">
    <text evidence="3">The sequence shown here is derived from an EMBL/GenBank/DDBJ whole genome shotgun (WGS) entry which is preliminary data.</text>
</comment>
<dbReference type="EMBL" id="JBKBDD010000002">
    <property type="protein sequence ID" value="MFN6542850.1"/>
    <property type="molecule type" value="Genomic_DNA"/>
</dbReference>
<feature type="region of interest" description="Disordered" evidence="1">
    <location>
        <begin position="80"/>
        <end position="103"/>
    </location>
</feature>
<evidence type="ECO:0000313" key="4">
    <source>
        <dbReference type="Proteomes" id="UP001635816"/>
    </source>
</evidence>
<dbReference type="Proteomes" id="UP001635816">
    <property type="component" value="Unassembled WGS sequence"/>
</dbReference>
<dbReference type="Gene3D" id="3.30.70.100">
    <property type="match status" value="1"/>
</dbReference>
<sequence length="120" mass="12847">MAVTDMAAHNDETAPARRIRLDVTGMSCGACSRRVENKLNKIDGVHASVDISTNIATIDARHDISVADLCDAVEQAGYRAEERTAVDDDDAESTPDGAPQKRPSMVARAIRWVTVGHMGG</sequence>
<dbReference type="RefSeq" id="WP_409542771.1">
    <property type="nucleotide sequence ID" value="NZ_JBKBDD010000002.1"/>
</dbReference>
<feature type="domain" description="HMA" evidence="2">
    <location>
        <begin position="17"/>
        <end position="81"/>
    </location>
</feature>
<dbReference type="CDD" id="cd00371">
    <property type="entry name" value="HMA"/>
    <property type="match status" value="1"/>
</dbReference>
<proteinExistence type="predicted"/>
<gene>
    <name evidence="3" type="ORF">ACK4CT_06615</name>
</gene>
<reference evidence="3 4" key="1">
    <citation type="submission" date="2024-12" db="EMBL/GenBank/DDBJ databases">
        <title>The coexistence of Mycolicibacterium septicum and Mycolicibacterium nivoides in clinical samples.</title>
        <authorList>
            <person name="Wang C."/>
            <person name="Feng Y."/>
            <person name="Zong Z."/>
        </authorList>
    </citation>
    <scope>NUCLEOTIDE SEQUENCE [LARGE SCALE GENOMIC DNA]</scope>
    <source>
        <strain evidence="3 4">120309</strain>
    </source>
</reference>
<dbReference type="SUPFAM" id="SSF55008">
    <property type="entry name" value="HMA, heavy metal-associated domain"/>
    <property type="match status" value="1"/>
</dbReference>
<dbReference type="InterPro" id="IPR036163">
    <property type="entry name" value="HMA_dom_sf"/>
</dbReference>
<dbReference type="InterPro" id="IPR006121">
    <property type="entry name" value="HMA_dom"/>
</dbReference>
<evidence type="ECO:0000256" key="1">
    <source>
        <dbReference type="SAM" id="MobiDB-lite"/>
    </source>
</evidence>
<organism evidence="3 4">
    <name type="scientific">Mycolicibacterium nivoides</name>
    <dbReference type="NCBI Taxonomy" id="2487344"/>
    <lineage>
        <taxon>Bacteria</taxon>
        <taxon>Bacillati</taxon>
        <taxon>Actinomycetota</taxon>
        <taxon>Actinomycetes</taxon>
        <taxon>Mycobacteriales</taxon>
        <taxon>Mycobacteriaceae</taxon>
        <taxon>Mycolicibacterium</taxon>
    </lineage>
</organism>
<name>A0ABW9L558_9MYCO</name>
<dbReference type="Pfam" id="PF00403">
    <property type="entry name" value="HMA"/>
    <property type="match status" value="1"/>
</dbReference>
<accession>A0ABW9L558</accession>
<evidence type="ECO:0000313" key="3">
    <source>
        <dbReference type="EMBL" id="MFN6542850.1"/>
    </source>
</evidence>
<protein>
    <submittedName>
        <fullName evidence="3">Cation transporter</fullName>
    </submittedName>
</protein>
<keyword evidence="4" id="KW-1185">Reference proteome</keyword>